<keyword evidence="3" id="KW-0804">Transcription</keyword>
<evidence type="ECO:0000259" key="4">
    <source>
        <dbReference type="PROSITE" id="PS51063"/>
    </source>
</evidence>
<evidence type="ECO:0000256" key="2">
    <source>
        <dbReference type="ARBA" id="ARBA00023125"/>
    </source>
</evidence>
<dbReference type="PROSITE" id="PS51063">
    <property type="entry name" value="HTH_CRP_2"/>
    <property type="match status" value="1"/>
</dbReference>
<reference evidence="5 6" key="1">
    <citation type="journal article" date="2013" name="Genome Announc.">
        <title>Complete Genome Sequence of Glaciecola psychrophila Strain 170T.</title>
        <authorList>
            <person name="Yin J."/>
            <person name="Chen J."/>
            <person name="Liu G."/>
            <person name="Yu Y."/>
            <person name="Song L."/>
            <person name="Wang X."/>
            <person name="Qu X."/>
        </authorList>
    </citation>
    <scope>NUCLEOTIDE SEQUENCE [LARGE SCALE GENOMIC DNA]</scope>
    <source>
        <strain evidence="5 6">170</strain>
    </source>
</reference>
<dbReference type="PANTHER" id="PTHR24567">
    <property type="entry name" value="CRP FAMILY TRANSCRIPTIONAL REGULATORY PROTEIN"/>
    <property type="match status" value="1"/>
</dbReference>
<dbReference type="PATRIC" id="fig|1129794.4.peg.2891"/>
<dbReference type="Proteomes" id="UP000011864">
    <property type="component" value="Chromosome"/>
</dbReference>
<dbReference type="InterPro" id="IPR036390">
    <property type="entry name" value="WH_DNA-bd_sf"/>
</dbReference>
<dbReference type="Gene3D" id="2.60.120.10">
    <property type="entry name" value="Jelly Rolls"/>
    <property type="match status" value="1"/>
</dbReference>
<dbReference type="GO" id="GO:0003677">
    <property type="term" value="F:DNA binding"/>
    <property type="evidence" value="ECO:0007669"/>
    <property type="project" value="UniProtKB-KW"/>
</dbReference>
<dbReference type="InterPro" id="IPR018490">
    <property type="entry name" value="cNMP-bd_dom_sf"/>
</dbReference>
<dbReference type="FunFam" id="1.10.10.10:FF:000028">
    <property type="entry name" value="Fumarate/nitrate reduction transcriptional regulator Fnr"/>
    <property type="match status" value="1"/>
</dbReference>
<dbReference type="GO" id="GO:0003700">
    <property type="term" value="F:DNA-binding transcription factor activity"/>
    <property type="evidence" value="ECO:0007669"/>
    <property type="project" value="InterPro"/>
</dbReference>
<dbReference type="Gene3D" id="1.10.10.10">
    <property type="entry name" value="Winged helix-like DNA-binding domain superfamily/Winged helix DNA-binding domain"/>
    <property type="match status" value="1"/>
</dbReference>
<dbReference type="SMART" id="SM00419">
    <property type="entry name" value="HTH_CRP"/>
    <property type="match status" value="1"/>
</dbReference>
<proteinExistence type="predicted"/>
<dbReference type="OrthoDB" id="7643467at2"/>
<dbReference type="InterPro" id="IPR018335">
    <property type="entry name" value="Tscrpt_reg_HTH_Crp-type_CS"/>
</dbReference>
<keyword evidence="2" id="KW-0238">DNA-binding</keyword>
<dbReference type="STRING" id="1129794.C427_2906"/>
<dbReference type="Pfam" id="PF13545">
    <property type="entry name" value="HTH_Crp_2"/>
    <property type="match status" value="1"/>
</dbReference>
<evidence type="ECO:0000313" key="5">
    <source>
        <dbReference type="EMBL" id="AGH45015.1"/>
    </source>
</evidence>
<dbReference type="SMART" id="SM00100">
    <property type="entry name" value="cNMP"/>
    <property type="match status" value="1"/>
</dbReference>
<dbReference type="Pfam" id="PF00027">
    <property type="entry name" value="cNMP_binding"/>
    <property type="match status" value="1"/>
</dbReference>
<gene>
    <name evidence="5" type="primary">fnr</name>
    <name evidence="5" type="ORF">C427_2906</name>
</gene>
<keyword evidence="6" id="KW-1185">Reference proteome</keyword>
<dbReference type="HOGENOM" id="CLU_075053_0_2_6"/>
<evidence type="ECO:0000256" key="1">
    <source>
        <dbReference type="ARBA" id="ARBA00023015"/>
    </source>
</evidence>
<evidence type="ECO:0000256" key="3">
    <source>
        <dbReference type="ARBA" id="ARBA00023163"/>
    </source>
</evidence>
<dbReference type="PRINTS" id="PR00034">
    <property type="entry name" value="HTHCRP"/>
</dbReference>
<dbReference type="CDD" id="cd00092">
    <property type="entry name" value="HTH_CRP"/>
    <property type="match status" value="1"/>
</dbReference>
<evidence type="ECO:0000313" key="6">
    <source>
        <dbReference type="Proteomes" id="UP000011864"/>
    </source>
</evidence>
<dbReference type="RefSeq" id="WP_007635625.1">
    <property type="nucleotide sequence ID" value="NC_020514.1"/>
</dbReference>
<sequence>MKTSYQAQNDYYNAASLMDICIGNTNASQNTQQRNSHRVFHRRDSLFLAGDHFEGIYILRSGSAKSFITSREGEEHITRFYYPEDMLGVDGFDGHKHSQTVCFLETSSVCLIKESRLNNLINTNTVFRNGLLQSMSHTLACDSSMMMCLSTCSSEQKITRFLLDLSIGFAERGLSGSEFMLSMTRTDIANYLGMAIETVSRIFASLQQRNIIAVKLRYLCILDFEELNCSVAIDICSQPISVGHILKK</sequence>
<dbReference type="InterPro" id="IPR012318">
    <property type="entry name" value="HTH_CRP"/>
</dbReference>
<dbReference type="EMBL" id="CP003837">
    <property type="protein sequence ID" value="AGH45015.1"/>
    <property type="molecule type" value="Genomic_DNA"/>
</dbReference>
<accession>K6YUH8</accession>
<dbReference type="AlphaFoldDB" id="K6YUH8"/>
<dbReference type="InterPro" id="IPR014710">
    <property type="entry name" value="RmlC-like_jellyroll"/>
</dbReference>
<dbReference type="CDD" id="cd00038">
    <property type="entry name" value="CAP_ED"/>
    <property type="match status" value="1"/>
</dbReference>
<dbReference type="PROSITE" id="PS00042">
    <property type="entry name" value="HTH_CRP_1"/>
    <property type="match status" value="1"/>
</dbReference>
<dbReference type="eggNOG" id="COG0664">
    <property type="taxonomic scope" value="Bacteria"/>
</dbReference>
<dbReference type="KEGG" id="gps:C427_2906"/>
<keyword evidence="1" id="KW-0805">Transcription regulation</keyword>
<dbReference type="InterPro" id="IPR036388">
    <property type="entry name" value="WH-like_DNA-bd_sf"/>
</dbReference>
<organism evidence="5 6">
    <name type="scientific">Paraglaciecola psychrophila 170</name>
    <dbReference type="NCBI Taxonomy" id="1129794"/>
    <lineage>
        <taxon>Bacteria</taxon>
        <taxon>Pseudomonadati</taxon>
        <taxon>Pseudomonadota</taxon>
        <taxon>Gammaproteobacteria</taxon>
        <taxon>Alteromonadales</taxon>
        <taxon>Alteromonadaceae</taxon>
        <taxon>Paraglaciecola</taxon>
    </lineage>
</organism>
<dbReference type="PANTHER" id="PTHR24567:SF75">
    <property type="entry name" value="FUMARATE AND NITRATE REDUCTION REGULATORY PROTEIN"/>
    <property type="match status" value="1"/>
</dbReference>
<dbReference type="SUPFAM" id="SSF51206">
    <property type="entry name" value="cAMP-binding domain-like"/>
    <property type="match status" value="1"/>
</dbReference>
<dbReference type="InterPro" id="IPR050397">
    <property type="entry name" value="Env_Response_Regulators"/>
</dbReference>
<dbReference type="SUPFAM" id="SSF46785">
    <property type="entry name" value="Winged helix' DNA-binding domain"/>
    <property type="match status" value="1"/>
</dbReference>
<name>K6YUH8_9ALTE</name>
<protein>
    <submittedName>
        <fullName evidence="5">Crp/FNR family transcriptional regulator</fullName>
    </submittedName>
</protein>
<dbReference type="InterPro" id="IPR000595">
    <property type="entry name" value="cNMP-bd_dom"/>
</dbReference>
<feature type="domain" description="HTH crp-type" evidence="4">
    <location>
        <begin position="152"/>
        <end position="225"/>
    </location>
</feature>
<dbReference type="GO" id="GO:0005829">
    <property type="term" value="C:cytosol"/>
    <property type="evidence" value="ECO:0007669"/>
    <property type="project" value="TreeGrafter"/>
</dbReference>